<comment type="function">
    <text evidence="10">A helicase/nuclease that prepares dsDNA breaks (DSB) for recombinational DNA repair. Binds to DSBs and unwinds DNA via a highly rapid and processive ATP-dependent bidirectional helicase activity. Unwinds dsDNA until it encounters a Chi (crossover hotspot instigator) sequence from the 3' direction. Cuts ssDNA a few nucleotides 3' to the Chi site. The properties and activities of the enzyme are changed at Chi. The Chi-altered holoenzyme produces a long 3'-ssDNA overhang and facilitates RecA-binding to the ssDNA for homologous DNA recombination and repair. Holoenzyme degrades any linearized DNA that is unable to undergo homologous recombination. In the holoenzyme this subunit recognizes the wild-type Chi sequence, and when added to isolated RecB increases its ATP-dependent helicase processivity.</text>
</comment>
<dbReference type="GO" id="GO:0008854">
    <property type="term" value="F:exodeoxyribonuclease V activity"/>
    <property type="evidence" value="ECO:0007669"/>
    <property type="project" value="InterPro"/>
</dbReference>
<keyword evidence="5 10" id="KW-0347">Helicase</keyword>
<comment type="similarity">
    <text evidence="10">Belongs to the RecC family.</text>
</comment>
<dbReference type="GO" id="GO:0005524">
    <property type="term" value="F:ATP binding"/>
    <property type="evidence" value="ECO:0007669"/>
    <property type="project" value="UniProtKB-UniRule"/>
</dbReference>
<reference evidence="12 13" key="1">
    <citation type="submission" date="2017-02" db="EMBL/GenBank/DDBJ databases">
        <title>Draft genome sequence of Haemophilus felis CCUG 31170 type strain.</title>
        <authorList>
            <person name="Engstrom-Jakobsson H."/>
            <person name="Salva-Serra F."/>
            <person name="Thorell K."/>
            <person name="Gonzales-Siles L."/>
            <person name="Karlsson R."/>
            <person name="Boulund F."/>
            <person name="Engstrand L."/>
            <person name="Kristiansson E."/>
            <person name="Moore E."/>
        </authorList>
    </citation>
    <scope>NUCLEOTIDE SEQUENCE [LARGE SCALE GENOMIC DNA]</scope>
    <source>
        <strain evidence="12 13">CCUG 31170</strain>
    </source>
</reference>
<evidence type="ECO:0000256" key="8">
    <source>
        <dbReference type="ARBA" id="ARBA00023125"/>
    </source>
</evidence>
<proteinExistence type="inferred from homology"/>
<evidence type="ECO:0000256" key="10">
    <source>
        <dbReference type="HAMAP-Rule" id="MF_01486"/>
    </source>
</evidence>
<dbReference type="GO" id="GO:0000724">
    <property type="term" value="P:double-strand break repair via homologous recombination"/>
    <property type="evidence" value="ECO:0007669"/>
    <property type="project" value="UniProtKB-UniRule"/>
</dbReference>
<evidence type="ECO:0000256" key="2">
    <source>
        <dbReference type="ARBA" id="ARBA00022741"/>
    </source>
</evidence>
<feature type="domain" description="RecC C-terminal" evidence="11">
    <location>
        <begin position="834"/>
        <end position="1062"/>
    </location>
</feature>
<evidence type="ECO:0000256" key="5">
    <source>
        <dbReference type="ARBA" id="ARBA00022806"/>
    </source>
</evidence>
<dbReference type="PANTHER" id="PTHR30591">
    <property type="entry name" value="RECBCD ENZYME SUBUNIT RECC"/>
    <property type="match status" value="1"/>
</dbReference>
<keyword evidence="1 10" id="KW-0540">Nuclease</keyword>
<sequence>MFVIYHSNDLDVQKDLLLEILDKPLTDPFESEVILVQSPGMAQWLQWKIAEAKGVVSNIKFPLPASFIWQQYALNLTNVEAQNPFNKTSITWRLMRLITNYLDRPEFIALRNYFSQTNSLDEQKLYQLAYKIADLFDQYLVYRPEWINYWETNEDQRLWKSFSVKQGKPTEQLFSDVVWQGILWRALVKDIQQQYQSDIPLHRANLQQQFLQLLNSQKTLHLPKRIFVFGIAALPSSYLETLQGMSKHCEVHLFFTNMCKAYWGDLIDEHFLQKLRVQQRECVSFEYPQKLRGALEKVYVVSEQQNAFEITAEQEWCFSGHPLLSSWGKLGRDFLYLLTQLEQQDNVYGIQAYVESNSRTLLTQVQSKILNLDSNNHLVEPAAEDRSLTFHSCHSQMREVEVLHDYLLRLFQENPEITPKDVVVMSADIDSYTPYIHAVFGQKSTDVATRIPFSIADNKLTENDVLIASFIHLLNLKSSQFSAEELLGLLDVPAIREKFQINLADLSLARYWIEKVGIRYGLDKYQVEQTNYNAWQSGLENMLLGHGMREENGIWQDSLGFDSSYGLQGQLVGKLCEYIERLKHWQQKLQLSQSVAQWQQDLLDLVEQMFIVDEQNVGTLTYLQQTIIQCLTDIQQSQFNDDIGIEVLTTVLEGALQEDPNNMRFLVGKVNFCTLLPMRSIPFKVVCLLGMNDGEYPRQHTPNSFDLMQYDRRKGDRFRRDDDCYLFLEALLSAQSYFYVSFIGRSIVDNRPKEPSVLVNQLLDYLKDCLAHTQSDWREKLVQQHSMTAFNPLNFSQEPRSFAQHWLPLAQVERSSGANDFLHILDYQLTDEDRHISLTELIRFVQNPVAFFFQQRLGVYFSVKQEEIPECENFDLDGLTSYFIKNELLYCDPSQDEEVFEKLNIKGVMPRGAFAEIYQQQQQQNVQSLRENIAPYLAQTADLQPVHFIFSTSQGEVKLEGNLNNLYGRQMVFWHAGSVKDKHIIELWIRYLVQCAVCEDVDPPIFYASDGSVTFSSLDTTDSLSAKQYALAQLQIYIESYLLSYRQLILLPTQNIEKYAKNLMNDEAVSLDKLQSFLQKNAVGDQYSGKGDIYWQRVLAQQTFDTNLLEEIHLQWVKWFNPLLKHLSKSKT</sequence>
<comment type="caution">
    <text evidence="12">The sequence shown here is derived from an EMBL/GenBank/DDBJ whole genome shotgun (WGS) entry which is preliminary data.</text>
</comment>
<protein>
    <recommendedName>
        <fullName evidence="10">RecBCD enzyme subunit RecC</fullName>
    </recommendedName>
    <alternativeName>
        <fullName evidence="10">Exonuclease V subunit RecC</fullName>
        <shortName evidence="10">ExoV subunit RecC</shortName>
    </alternativeName>
    <alternativeName>
        <fullName evidence="10">Helicase/nuclease RecBCD subunit RecC</fullName>
    </alternativeName>
</protein>
<evidence type="ECO:0000256" key="1">
    <source>
        <dbReference type="ARBA" id="ARBA00022722"/>
    </source>
</evidence>
<dbReference type="Gene3D" id="3.40.50.10930">
    <property type="match status" value="1"/>
</dbReference>
<evidence type="ECO:0000256" key="3">
    <source>
        <dbReference type="ARBA" id="ARBA00022763"/>
    </source>
</evidence>
<dbReference type="SUPFAM" id="SSF52980">
    <property type="entry name" value="Restriction endonuclease-like"/>
    <property type="match status" value="1"/>
</dbReference>
<dbReference type="PIRSF" id="PIRSF000980">
    <property type="entry name" value="RecC"/>
    <property type="match status" value="1"/>
</dbReference>
<keyword evidence="4 10" id="KW-0378">Hydrolase</keyword>
<dbReference type="Pfam" id="PF04257">
    <property type="entry name" value="Exonuc_V_gamma"/>
    <property type="match status" value="1"/>
</dbReference>
<dbReference type="InterPro" id="IPR011335">
    <property type="entry name" value="Restrct_endonuc-II-like"/>
</dbReference>
<evidence type="ECO:0000256" key="4">
    <source>
        <dbReference type="ARBA" id="ARBA00022801"/>
    </source>
</evidence>
<evidence type="ECO:0000256" key="9">
    <source>
        <dbReference type="ARBA" id="ARBA00023204"/>
    </source>
</evidence>
<dbReference type="Gene3D" id="1.10.10.990">
    <property type="match status" value="1"/>
</dbReference>
<dbReference type="GO" id="GO:0003677">
    <property type="term" value="F:DNA binding"/>
    <property type="evidence" value="ECO:0007669"/>
    <property type="project" value="UniProtKB-UniRule"/>
</dbReference>
<dbReference type="OrthoDB" id="9762834at2"/>
<keyword evidence="6 10" id="KW-0269">Exonuclease</keyword>
<dbReference type="PANTHER" id="PTHR30591:SF1">
    <property type="entry name" value="RECBCD ENZYME SUBUNIT RECC"/>
    <property type="match status" value="1"/>
</dbReference>
<dbReference type="InterPro" id="IPR013986">
    <property type="entry name" value="DExx_box_DNA_helicase_dom_sf"/>
</dbReference>
<accession>A0A1T0BC68</accession>
<keyword evidence="7 10" id="KW-0067">ATP-binding</keyword>
<evidence type="ECO:0000256" key="7">
    <source>
        <dbReference type="ARBA" id="ARBA00022840"/>
    </source>
</evidence>
<dbReference type="GO" id="GO:0003678">
    <property type="term" value="F:DNA helicase activity"/>
    <property type="evidence" value="ECO:0007669"/>
    <property type="project" value="UniProtKB-UniRule"/>
</dbReference>
<name>A0A1T0BC68_9PAST</name>
<comment type="miscellaneous">
    <text evidence="10">In the RecBCD complex, RecB has a slow 3'-5' helicase, an exonuclease activity and loads RecA onto ssDNA, RecD has a fast 5'-3' helicase activity, while RecC stimulates the ATPase and processivity of the RecB helicase and contributes to recognition of the Chi site.</text>
</comment>
<dbReference type="Pfam" id="PF17946">
    <property type="entry name" value="RecC_C"/>
    <property type="match status" value="1"/>
</dbReference>
<evidence type="ECO:0000313" key="13">
    <source>
        <dbReference type="Proteomes" id="UP000190023"/>
    </source>
</evidence>
<gene>
    <name evidence="10" type="primary">recC</name>
    <name evidence="12" type="ORF">B0188_00475</name>
</gene>
<dbReference type="Gene3D" id="3.40.50.300">
    <property type="entry name" value="P-loop containing nucleotide triphosphate hydrolases"/>
    <property type="match status" value="2"/>
</dbReference>
<evidence type="ECO:0000313" key="12">
    <source>
        <dbReference type="EMBL" id="OOS07586.1"/>
    </source>
</evidence>
<dbReference type="HAMAP" id="MF_01486">
    <property type="entry name" value="RecC"/>
    <property type="match status" value="1"/>
</dbReference>
<dbReference type="Gene3D" id="1.10.10.160">
    <property type="match status" value="1"/>
</dbReference>
<dbReference type="GO" id="GO:0009338">
    <property type="term" value="C:exodeoxyribonuclease V complex"/>
    <property type="evidence" value="ECO:0007669"/>
    <property type="project" value="InterPro"/>
</dbReference>
<keyword evidence="8 10" id="KW-0238">DNA-binding</keyword>
<dbReference type="NCBIfam" id="TIGR01450">
    <property type="entry name" value="recC"/>
    <property type="match status" value="1"/>
</dbReference>
<dbReference type="InterPro" id="IPR006697">
    <property type="entry name" value="RecC"/>
</dbReference>
<dbReference type="InterPro" id="IPR027417">
    <property type="entry name" value="P-loop_NTPase"/>
</dbReference>
<dbReference type="Proteomes" id="UP000190023">
    <property type="component" value="Unassembled WGS sequence"/>
</dbReference>
<evidence type="ECO:0000256" key="6">
    <source>
        <dbReference type="ARBA" id="ARBA00022839"/>
    </source>
</evidence>
<dbReference type="InterPro" id="IPR041500">
    <property type="entry name" value="RecC_C"/>
</dbReference>
<organism evidence="12 13">
    <name type="scientific">[Haemophilus] felis</name>
    <dbReference type="NCBI Taxonomy" id="123822"/>
    <lineage>
        <taxon>Bacteria</taxon>
        <taxon>Pseudomonadati</taxon>
        <taxon>Pseudomonadota</taxon>
        <taxon>Gammaproteobacteria</taxon>
        <taxon>Pasteurellales</taxon>
        <taxon>Pasteurellaceae</taxon>
    </lineage>
</organism>
<dbReference type="AlphaFoldDB" id="A0A1T0BC68"/>
<keyword evidence="3 10" id="KW-0227">DNA damage</keyword>
<evidence type="ECO:0000259" key="11">
    <source>
        <dbReference type="Pfam" id="PF17946"/>
    </source>
</evidence>
<dbReference type="SUPFAM" id="SSF52540">
    <property type="entry name" value="P-loop containing nucleoside triphosphate hydrolases"/>
    <property type="match status" value="2"/>
</dbReference>
<keyword evidence="13" id="KW-1185">Reference proteome</keyword>
<dbReference type="EMBL" id="MUYB01000001">
    <property type="protein sequence ID" value="OOS07586.1"/>
    <property type="molecule type" value="Genomic_DNA"/>
</dbReference>
<comment type="subunit">
    <text evidence="10">Heterotrimer of RecB, RecC and RecD. All subunits contribute to DNA-binding.</text>
</comment>
<keyword evidence="2 10" id="KW-0547">Nucleotide-binding</keyword>
<dbReference type="STRING" id="123822.B0188_00475"/>
<keyword evidence="9 10" id="KW-0234">DNA repair</keyword>